<dbReference type="AlphaFoldDB" id="A0A3N4I508"/>
<accession>A0A3N4I508</accession>
<dbReference type="PANTHER" id="PTHR28218">
    <property type="entry name" value="VPS4-ASSOCIATED PROTEIN 1"/>
    <property type="match status" value="1"/>
</dbReference>
<evidence type="ECO:0000256" key="1">
    <source>
        <dbReference type="SAM" id="MobiDB-lite"/>
    </source>
</evidence>
<dbReference type="GO" id="GO:0007034">
    <property type="term" value="P:vacuolar transport"/>
    <property type="evidence" value="ECO:0007669"/>
    <property type="project" value="TreeGrafter"/>
</dbReference>
<feature type="compositionally biased region" description="Basic and acidic residues" evidence="1">
    <location>
        <begin position="82"/>
        <end position="145"/>
    </location>
</feature>
<organism evidence="2 3">
    <name type="scientific">Ascobolus immersus RN42</name>
    <dbReference type="NCBI Taxonomy" id="1160509"/>
    <lineage>
        <taxon>Eukaryota</taxon>
        <taxon>Fungi</taxon>
        <taxon>Dikarya</taxon>
        <taxon>Ascomycota</taxon>
        <taxon>Pezizomycotina</taxon>
        <taxon>Pezizomycetes</taxon>
        <taxon>Pezizales</taxon>
        <taxon>Ascobolaceae</taxon>
        <taxon>Ascobolus</taxon>
    </lineage>
</organism>
<name>A0A3N4I508_ASCIM</name>
<dbReference type="OrthoDB" id="2158714at2759"/>
<gene>
    <name evidence="2" type="ORF">BJ508DRAFT_416044</name>
</gene>
<dbReference type="PANTHER" id="PTHR28218:SF1">
    <property type="entry name" value="VPS4-ASSOCIATED PROTEIN 1"/>
    <property type="match status" value="1"/>
</dbReference>
<protein>
    <submittedName>
        <fullName evidence="2">DUF1742-domain-containing protein</fullName>
    </submittedName>
</protein>
<keyword evidence="3" id="KW-1185">Reference proteome</keyword>
<evidence type="ECO:0000313" key="2">
    <source>
        <dbReference type="EMBL" id="RPA79261.1"/>
    </source>
</evidence>
<dbReference type="Proteomes" id="UP000275078">
    <property type="component" value="Unassembled WGS sequence"/>
</dbReference>
<proteinExistence type="predicted"/>
<reference evidence="2 3" key="1">
    <citation type="journal article" date="2018" name="Nat. Ecol. Evol.">
        <title>Pezizomycetes genomes reveal the molecular basis of ectomycorrhizal truffle lifestyle.</title>
        <authorList>
            <person name="Murat C."/>
            <person name="Payen T."/>
            <person name="Noel B."/>
            <person name="Kuo A."/>
            <person name="Morin E."/>
            <person name="Chen J."/>
            <person name="Kohler A."/>
            <person name="Krizsan K."/>
            <person name="Balestrini R."/>
            <person name="Da Silva C."/>
            <person name="Montanini B."/>
            <person name="Hainaut M."/>
            <person name="Levati E."/>
            <person name="Barry K.W."/>
            <person name="Belfiori B."/>
            <person name="Cichocki N."/>
            <person name="Clum A."/>
            <person name="Dockter R.B."/>
            <person name="Fauchery L."/>
            <person name="Guy J."/>
            <person name="Iotti M."/>
            <person name="Le Tacon F."/>
            <person name="Lindquist E.A."/>
            <person name="Lipzen A."/>
            <person name="Malagnac F."/>
            <person name="Mello A."/>
            <person name="Molinier V."/>
            <person name="Miyauchi S."/>
            <person name="Poulain J."/>
            <person name="Riccioni C."/>
            <person name="Rubini A."/>
            <person name="Sitrit Y."/>
            <person name="Splivallo R."/>
            <person name="Traeger S."/>
            <person name="Wang M."/>
            <person name="Zifcakova L."/>
            <person name="Wipf D."/>
            <person name="Zambonelli A."/>
            <person name="Paolocci F."/>
            <person name="Nowrousian M."/>
            <person name="Ottonello S."/>
            <person name="Baldrian P."/>
            <person name="Spatafora J.W."/>
            <person name="Henrissat B."/>
            <person name="Nagy L.G."/>
            <person name="Aury J.M."/>
            <person name="Wincker P."/>
            <person name="Grigoriev I.V."/>
            <person name="Bonfante P."/>
            <person name="Martin F.M."/>
        </authorList>
    </citation>
    <scope>NUCLEOTIDE SEQUENCE [LARGE SCALE GENOMIC DNA]</scope>
    <source>
        <strain evidence="2 3">RN42</strain>
    </source>
</reference>
<feature type="region of interest" description="Disordered" evidence="1">
    <location>
        <begin position="82"/>
        <end position="153"/>
    </location>
</feature>
<sequence length="200" mass="23551">MATQAQPQGQVSKSTAPYPNLYHVRKVADTASKPCYICYKPTSVVLITPCQKDFFYACKTHLADYGFATPKISAEEAEKKRKEELEAKEREAIKKEFEERQKRKKEKEKENESDKDKDKEKDKKDKEKEKEKNKKEDEKEEKPKTPEATTPKVDEYRIYSLHKDIYKMRLTRTTKIAQEKRIQELLRKPDAFPEVPKGFN</sequence>
<dbReference type="InterPro" id="IPR013640">
    <property type="entry name" value="Vfa1"/>
</dbReference>
<dbReference type="Pfam" id="PF08432">
    <property type="entry name" value="Vfa1"/>
    <property type="match status" value="1"/>
</dbReference>
<dbReference type="EMBL" id="ML119701">
    <property type="protein sequence ID" value="RPA79261.1"/>
    <property type="molecule type" value="Genomic_DNA"/>
</dbReference>
<evidence type="ECO:0000313" key="3">
    <source>
        <dbReference type="Proteomes" id="UP000275078"/>
    </source>
</evidence>
<dbReference type="GO" id="GO:0005768">
    <property type="term" value="C:endosome"/>
    <property type="evidence" value="ECO:0007669"/>
    <property type="project" value="TreeGrafter"/>
</dbReference>